<protein>
    <submittedName>
        <fullName evidence="1">Uncharacterized protein</fullName>
    </submittedName>
</protein>
<proteinExistence type="predicted"/>
<name>A0A645DKL8_9ZZZZ</name>
<reference evidence="1" key="1">
    <citation type="submission" date="2019-08" db="EMBL/GenBank/DDBJ databases">
        <authorList>
            <person name="Kucharzyk K."/>
            <person name="Murdoch R.W."/>
            <person name="Higgins S."/>
            <person name="Loffler F."/>
        </authorList>
    </citation>
    <scope>NUCLEOTIDE SEQUENCE</scope>
</reference>
<sequence length="192" mass="21325">MRDAHADKLCAGAGSDGRIRNRSALREYTDVAFVDRGARDIRVAGGVCPRRRGADIDAEECHADVGRANIRRCPAFSGVGIEVEYAVVHVENGFYRKRAVGVRQIDAQVLHKRILHAVEFRGDHARRDGDRSEIDNRRGLPRQRVYVAGSRNRAVRARAGEVDRAAGADGGPGLAILRRIHRVRKERHPVAR</sequence>
<comment type="caution">
    <text evidence="1">The sequence shown here is derived from an EMBL/GenBank/DDBJ whole genome shotgun (WGS) entry which is preliminary data.</text>
</comment>
<evidence type="ECO:0000313" key="1">
    <source>
        <dbReference type="EMBL" id="MPM89815.1"/>
    </source>
</evidence>
<gene>
    <name evidence="1" type="ORF">SDC9_136930</name>
</gene>
<accession>A0A645DKL8</accession>
<dbReference type="AlphaFoldDB" id="A0A645DKL8"/>
<organism evidence="1">
    <name type="scientific">bioreactor metagenome</name>
    <dbReference type="NCBI Taxonomy" id="1076179"/>
    <lineage>
        <taxon>unclassified sequences</taxon>
        <taxon>metagenomes</taxon>
        <taxon>ecological metagenomes</taxon>
    </lineage>
</organism>
<dbReference type="EMBL" id="VSSQ01037189">
    <property type="protein sequence ID" value="MPM89815.1"/>
    <property type="molecule type" value="Genomic_DNA"/>
</dbReference>